<accession>A0A975IW51</accession>
<keyword evidence="8 9" id="KW-0449">Lipoprotein</keyword>
<dbReference type="KEGG" id="caul:KCG34_23795"/>
<comment type="subcellular location">
    <subcellularLocation>
        <location evidence="9">Cell membrane</location>
        <topology evidence="9">Lipid-anchor</topology>
    </subcellularLocation>
    <subcellularLocation>
        <location evidence="1">Membrane</location>
    </subcellularLocation>
</comment>
<dbReference type="PANTHER" id="PTHR30203">
    <property type="entry name" value="OUTER MEMBRANE CATION EFFLUX PROTEIN"/>
    <property type="match status" value="1"/>
</dbReference>
<evidence type="ECO:0000313" key="11">
    <source>
        <dbReference type="Proteomes" id="UP000676409"/>
    </source>
</evidence>
<gene>
    <name evidence="10" type="ORF">KCG34_23795</name>
</gene>
<evidence type="ECO:0000256" key="5">
    <source>
        <dbReference type="ARBA" id="ARBA00022729"/>
    </source>
</evidence>
<dbReference type="GO" id="GO:0015562">
    <property type="term" value="F:efflux transmembrane transporter activity"/>
    <property type="evidence" value="ECO:0007669"/>
    <property type="project" value="InterPro"/>
</dbReference>
<sequence>MGSPPKSAQRPALQSRLVLTLASTSALALSACASLPHSAPPPVAKAAGAYATSQSFAAPAVDWPADGWWKAYGDPQLNQLVDEALAGSPNMAAARSRIQHAEAEAATAQAGLFPTLEGKASAVESKQSYHLGIPPQFVPKGYNDVGDLRLNFSWELDFWGKTRSQIAAATSETKASAADAAEARLTLSTAVAATYADLARLFAERDVAERSVQSRLETLDLVSRRVTNGLDTQGELKQAEAGAPAARAELAAIDEQISETRNQLAALLGAGPDRGLAIARPAKASLKAFGLPQNLAADLVGRRPDVAAARWRAEAAAKRIGVAKAQFYPDVNLAGFAGYESLYLRELFKSGSGIGQAGPAITLPIFEGGRLRANLKGAEADYASAVASYDGAVTQAFREVADAAAAERSLTTRLKESRDALAGEEEAYRVARLRYEGGLANYQSVLIAEDRVLESRRTVVDLEARAFTLDVQLVKSLGGGFADAGQQKLSGAFNGA</sequence>
<evidence type="ECO:0000256" key="4">
    <source>
        <dbReference type="ARBA" id="ARBA00022692"/>
    </source>
</evidence>
<evidence type="ECO:0000256" key="8">
    <source>
        <dbReference type="ARBA" id="ARBA00023288"/>
    </source>
</evidence>
<dbReference type="Gene3D" id="2.20.200.10">
    <property type="entry name" value="Outer membrane efflux proteins (OEP)"/>
    <property type="match status" value="1"/>
</dbReference>
<protein>
    <submittedName>
        <fullName evidence="10">Efflux transporter outer membrane subunit</fullName>
    </submittedName>
</protein>
<dbReference type="AlphaFoldDB" id="A0A975IW51"/>
<keyword evidence="3 9" id="KW-1134">Transmembrane beta strand</keyword>
<keyword evidence="11" id="KW-1185">Reference proteome</keyword>
<evidence type="ECO:0000256" key="7">
    <source>
        <dbReference type="ARBA" id="ARBA00023139"/>
    </source>
</evidence>
<keyword evidence="6 9" id="KW-0472">Membrane</keyword>
<feature type="signal peptide" evidence="9">
    <location>
        <begin position="1"/>
        <end position="28"/>
    </location>
</feature>
<organism evidence="10 11">
    <name type="scientific">Phenylobacterium montanum</name>
    <dbReference type="NCBI Taxonomy" id="2823693"/>
    <lineage>
        <taxon>Bacteria</taxon>
        <taxon>Pseudomonadati</taxon>
        <taxon>Pseudomonadota</taxon>
        <taxon>Alphaproteobacteria</taxon>
        <taxon>Caulobacterales</taxon>
        <taxon>Caulobacteraceae</taxon>
        <taxon>Phenylobacterium</taxon>
    </lineage>
</organism>
<dbReference type="EMBL" id="CP073078">
    <property type="protein sequence ID" value="QUD88021.1"/>
    <property type="molecule type" value="Genomic_DNA"/>
</dbReference>
<comment type="similarity">
    <text evidence="2 9">Belongs to the outer membrane factor (OMF) (TC 1.B.17) family.</text>
</comment>
<dbReference type="Proteomes" id="UP000676409">
    <property type="component" value="Chromosome"/>
</dbReference>
<feature type="chain" id="PRO_5038173253" evidence="9">
    <location>
        <begin position="29"/>
        <end position="496"/>
    </location>
</feature>
<evidence type="ECO:0000256" key="1">
    <source>
        <dbReference type="ARBA" id="ARBA00004370"/>
    </source>
</evidence>
<evidence type="ECO:0000256" key="9">
    <source>
        <dbReference type="RuleBase" id="RU362097"/>
    </source>
</evidence>
<evidence type="ECO:0000313" key="10">
    <source>
        <dbReference type="EMBL" id="QUD88021.1"/>
    </source>
</evidence>
<reference evidence="10" key="1">
    <citation type="submission" date="2021-04" db="EMBL/GenBank/DDBJ databases">
        <title>The complete genome sequence of Caulobacter sp. S6.</title>
        <authorList>
            <person name="Tang Y."/>
            <person name="Ouyang W."/>
            <person name="Liu Q."/>
            <person name="Huang B."/>
            <person name="Guo Z."/>
            <person name="Lei P."/>
        </authorList>
    </citation>
    <scope>NUCLEOTIDE SEQUENCE</scope>
    <source>
        <strain evidence="10">S6</strain>
    </source>
</reference>
<keyword evidence="5 9" id="KW-0732">Signal</keyword>
<dbReference type="Gene3D" id="1.20.1600.10">
    <property type="entry name" value="Outer membrane efflux proteins (OEP)"/>
    <property type="match status" value="1"/>
</dbReference>
<evidence type="ECO:0000256" key="3">
    <source>
        <dbReference type="ARBA" id="ARBA00022452"/>
    </source>
</evidence>
<dbReference type="Pfam" id="PF02321">
    <property type="entry name" value="OEP"/>
    <property type="match status" value="2"/>
</dbReference>
<keyword evidence="7 9" id="KW-0564">Palmitate</keyword>
<dbReference type="InterPro" id="IPR010131">
    <property type="entry name" value="MdtP/NodT-like"/>
</dbReference>
<dbReference type="PROSITE" id="PS51257">
    <property type="entry name" value="PROKAR_LIPOPROTEIN"/>
    <property type="match status" value="1"/>
</dbReference>
<evidence type="ECO:0000256" key="6">
    <source>
        <dbReference type="ARBA" id="ARBA00023136"/>
    </source>
</evidence>
<name>A0A975IW51_9CAUL</name>
<keyword evidence="4 9" id="KW-0812">Transmembrane</keyword>
<dbReference type="PANTHER" id="PTHR30203:SF20">
    <property type="entry name" value="MULTIDRUG RESISTANCE OUTER MEMBRANE PROTEIN MDTP-RELATED"/>
    <property type="match status" value="1"/>
</dbReference>
<dbReference type="SUPFAM" id="SSF56954">
    <property type="entry name" value="Outer membrane efflux proteins (OEP)"/>
    <property type="match status" value="1"/>
</dbReference>
<dbReference type="NCBIfam" id="TIGR01845">
    <property type="entry name" value="outer_NodT"/>
    <property type="match status" value="1"/>
</dbReference>
<dbReference type="GO" id="GO:0005886">
    <property type="term" value="C:plasma membrane"/>
    <property type="evidence" value="ECO:0007669"/>
    <property type="project" value="UniProtKB-SubCell"/>
</dbReference>
<dbReference type="InterPro" id="IPR003423">
    <property type="entry name" value="OMP_efflux"/>
</dbReference>
<dbReference type="RefSeq" id="WP_211938072.1">
    <property type="nucleotide sequence ID" value="NZ_CP073078.1"/>
</dbReference>
<proteinExistence type="inferred from homology"/>
<evidence type="ECO:0000256" key="2">
    <source>
        <dbReference type="ARBA" id="ARBA00007613"/>
    </source>
</evidence>